<keyword evidence="6" id="KW-0408">Iron</keyword>
<dbReference type="InterPro" id="IPR036942">
    <property type="entry name" value="Beta-barrel_TonB_sf"/>
</dbReference>
<evidence type="ECO:0000256" key="7">
    <source>
        <dbReference type="ARBA" id="ARBA00023077"/>
    </source>
</evidence>
<dbReference type="NCBIfam" id="TIGR04056">
    <property type="entry name" value="OMP_RagA_SusC"/>
    <property type="match status" value="1"/>
</dbReference>
<keyword evidence="2 10" id="KW-0813">Transport</keyword>
<comment type="caution">
    <text evidence="14">The sequence shown here is derived from an EMBL/GenBank/DDBJ whole genome shotgun (WGS) entry which is preliminary data.</text>
</comment>
<evidence type="ECO:0000313" key="15">
    <source>
        <dbReference type="Proteomes" id="UP001336835"/>
    </source>
</evidence>
<dbReference type="SMART" id="SM00965">
    <property type="entry name" value="STN"/>
    <property type="match status" value="1"/>
</dbReference>
<dbReference type="Gene3D" id="2.40.170.20">
    <property type="entry name" value="TonB-dependent receptor, beta-barrel domain"/>
    <property type="match status" value="1"/>
</dbReference>
<evidence type="ECO:0000256" key="10">
    <source>
        <dbReference type="PROSITE-ProRule" id="PRU01360"/>
    </source>
</evidence>
<dbReference type="InterPro" id="IPR023997">
    <property type="entry name" value="TonB-dep_OMP_SusC/RagA_CS"/>
</dbReference>
<keyword evidence="3 10" id="KW-1134">Transmembrane beta strand</keyword>
<dbReference type="InterPro" id="IPR039426">
    <property type="entry name" value="TonB-dep_rcpt-like"/>
</dbReference>
<keyword evidence="12" id="KW-0732">Signal</keyword>
<gene>
    <name evidence="14" type="ORF">VRU48_03870</name>
</gene>
<dbReference type="SUPFAM" id="SSF56935">
    <property type="entry name" value="Porins"/>
    <property type="match status" value="1"/>
</dbReference>
<keyword evidence="15" id="KW-1185">Reference proteome</keyword>
<feature type="chain" id="PRO_5046434162" evidence="12">
    <location>
        <begin position="22"/>
        <end position="1100"/>
    </location>
</feature>
<dbReference type="InterPro" id="IPR008969">
    <property type="entry name" value="CarboxyPept-like_regulatory"/>
</dbReference>
<comment type="similarity">
    <text evidence="10 11">Belongs to the TonB-dependent receptor family.</text>
</comment>
<evidence type="ECO:0000256" key="12">
    <source>
        <dbReference type="SAM" id="SignalP"/>
    </source>
</evidence>
<dbReference type="InterPro" id="IPR012910">
    <property type="entry name" value="Plug_dom"/>
</dbReference>
<dbReference type="InterPro" id="IPR037066">
    <property type="entry name" value="Plug_dom_sf"/>
</dbReference>
<reference evidence="14 15" key="1">
    <citation type="submission" date="2024-01" db="EMBL/GenBank/DDBJ databases">
        <title>Pedobacter sp. nov., isolated from fresh soil.</title>
        <authorList>
            <person name="Le N.T.T."/>
        </authorList>
    </citation>
    <scope>NUCLEOTIDE SEQUENCE [LARGE SCALE GENOMIC DNA]</scope>
    <source>
        <strain evidence="14 15">KR3-3</strain>
    </source>
</reference>
<dbReference type="Gene3D" id="2.170.130.10">
    <property type="entry name" value="TonB-dependent receptor, plug domain"/>
    <property type="match status" value="1"/>
</dbReference>
<evidence type="ECO:0000256" key="3">
    <source>
        <dbReference type="ARBA" id="ARBA00022452"/>
    </source>
</evidence>
<dbReference type="Gene3D" id="2.60.40.1120">
    <property type="entry name" value="Carboxypeptidase-like, regulatory domain"/>
    <property type="match status" value="1"/>
</dbReference>
<keyword evidence="4" id="KW-0410">Iron transport</keyword>
<comment type="subcellular location">
    <subcellularLocation>
        <location evidence="1 10">Cell outer membrane</location>
        <topology evidence="1 10">Multi-pass membrane protein</topology>
    </subcellularLocation>
</comment>
<evidence type="ECO:0000256" key="4">
    <source>
        <dbReference type="ARBA" id="ARBA00022496"/>
    </source>
</evidence>
<dbReference type="InterPro" id="IPR023996">
    <property type="entry name" value="TonB-dep_OMP_SusC/RagA"/>
</dbReference>
<evidence type="ECO:0000256" key="9">
    <source>
        <dbReference type="ARBA" id="ARBA00023237"/>
    </source>
</evidence>
<evidence type="ECO:0000313" key="14">
    <source>
        <dbReference type="EMBL" id="MEE1944232.1"/>
    </source>
</evidence>
<dbReference type="RefSeq" id="WP_330106607.1">
    <property type="nucleotide sequence ID" value="NZ_JAZDQT010000001.1"/>
</dbReference>
<name>A0ABU7I443_9SPHI</name>
<evidence type="ECO:0000256" key="5">
    <source>
        <dbReference type="ARBA" id="ARBA00022692"/>
    </source>
</evidence>
<feature type="signal peptide" evidence="12">
    <location>
        <begin position="1"/>
        <end position="21"/>
    </location>
</feature>
<keyword evidence="7 11" id="KW-0798">TonB box</keyword>
<evidence type="ECO:0000256" key="6">
    <source>
        <dbReference type="ARBA" id="ARBA00023004"/>
    </source>
</evidence>
<feature type="domain" description="Secretin/TonB short N-terminal" evidence="13">
    <location>
        <begin position="46"/>
        <end position="97"/>
    </location>
</feature>
<keyword evidence="5 10" id="KW-0812">Transmembrane</keyword>
<evidence type="ECO:0000256" key="8">
    <source>
        <dbReference type="ARBA" id="ARBA00023136"/>
    </source>
</evidence>
<dbReference type="Pfam" id="PF07715">
    <property type="entry name" value="Plug"/>
    <property type="match status" value="1"/>
</dbReference>
<sequence length="1100" mass="122413">MKLTTILLLAALCQVSASVYSQNLTLKQKNASISSIFKSIEKQSDYVFLYDNLELEKAQKINIDVKNASIDEVLNICFKDQPLSYRVFEKTIVLRKKEELSYPNFFENIRGKVTDETGQPIIGASVVVKGTKIGTVTDDNGSYTINALKGSVLVVSFIGYTSKEITVGEEKYYNVSLEPATNGLTEVVVTALGIKRSEKSLGYSVQKLDGKDLQTVKGVDLGTSLSGRVAGLEVRNSTEFNATPTLVLRGETARLIVDGVDYDNLSLRDIPTDDIESINILKGPAASALYGSRAANGVYVITTKKGAGKNGVSADFNSNTMFQLGYLSIPEVQSSYGRGLNGVIGNDYVWGPKLDAGNTATDWNPQTKQMEPNRPLLSVGKNNLKNFMSTGIISSNNISIAQSSENGSFRLGVNQVYNKGQFPNQELNMFNVTGGGEVIVSPKFKIEGRFGLSRQSTPQVWGSGYNNQGYLYQLIMWTGTEYDIRDYRDYWVIPNKTQNWMYTNWYDNPYLIAYEKINSSVENTMNATFSANYKFSKDLNLLVRMGYDNYNNKSTMHNPTSNIYSNRGGWDAKGMYSINTTTGFSITNDVILNYNKKISDFSIEALAGANLFYKEDEGFSGSTKNGLISPTFFSLRGSVEPVTVNQSFSPRKNNSVYGRAAFGWKDAVFVDLTGRNDWMSTQPANNRSYFYPSAGTSVILSELIKMPKVIDMLKVRGTLALVKKPAGIFEINKTYGTSTNVWNGLNSASYPTTILDFETLLPSSERTWELGGSAYLFKKRLHVDVNYFNKYYFNTQTTASIPQSSGFSSTLVNTAETRVRRGFEVTVDGSIIKNSKFEWNSMINWSNQHLYYENLDPLYSPDSRWVYKGARTDVYTAAYWVTDASGNLVHTAGGMPLLSTTGNSRDVKKYGYSDPTFTVGFINNFSYGNWNLGLTLDGRVGGYMYNYLYDYMFETGTAPETDNAYRYDQVVNKLNNYVGQGVKLVSGSATYDKYGNIIGDTRVYAPNDVKVGYQTYARSYRGGDRGIQSKTFIKLRELSLGYSIPQKVLSKIGLKRGSIAVTGQNLFMWTNFKYSDPDVNSEDLNSPSQRIVGFNIKLGL</sequence>
<evidence type="ECO:0000256" key="2">
    <source>
        <dbReference type="ARBA" id="ARBA00022448"/>
    </source>
</evidence>
<protein>
    <submittedName>
        <fullName evidence="14">SusC/RagA family TonB-linked outer membrane protein</fullName>
    </submittedName>
</protein>
<dbReference type="Pfam" id="PF07660">
    <property type="entry name" value="STN"/>
    <property type="match status" value="1"/>
</dbReference>
<accession>A0ABU7I443</accession>
<evidence type="ECO:0000259" key="13">
    <source>
        <dbReference type="SMART" id="SM00965"/>
    </source>
</evidence>
<evidence type="ECO:0000256" key="1">
    <source>
        <dbReference type="ARBA" id="ARBA00004571"/>
    </source>
</evidence>
<keyword evidence="4" id="KW-0406">Ion transport</keyword>
<dbReference type="InterPro" id="IPR000531">
    <property type="entry name" value="Beta-barrel_TonB"/>
</dbReference>
<dbReference type="PROSITE" id="PS52016">
    <property type="entry name" value="TONB_DEPENDENT_REC_3"/>
    <property type="match status" value="1"/>
</dbReference>
<dbReference type="NCBIfam" id="TIGR04057">
    <property type="entry name" value="SusC_RagA_signa"/>
    <property type="match status" value="1"/>
</dbReference>
<dbReference type="Proteomes" id="UP001336835">
    <property type="component" value="Unassembled WGS sequence"/>
</dbReference>
<keyword evidence="9 10" id="KW-0998">Cell outer membrane</keyword>
<dbReference type="SUPFAM" id="SSF49464">
    <property type="entry name" value="Carboxypeptidase regulatory domain-like"/>
    <property type="match status" value="1"/>
</dbReference>
<keyword evidence="8 10" id="KW-0472">Membrane</keyword>
<dbReference type="Pfam" id="PF00593">
    <property type="entry name" value="TonB_dep_Rec_b-barrel"/>
    <property type="match status" value="1"/>
</dbReference>
<proteinExistence type="inferred from homology"/>
<dbReference type="InterPro" id="IPR011662">
    <property type="entry name" value="Secretin/TonB_short_N"/>
</dbReference>
<evidence type="ECO:0000256" key="11">
    <source>
        <dbReference type="RuleBase" id="RU003357"/>
    </source>
</evidence>
<dbReference type="EMBL" id="JAZDQT010000001">
    <property type="protein sequence ID" value="MEE1944232.1"/>
    <property type="molecule type" value="Genomic_DNA"/>
</dbReference>
<organism evidence="14 15">
    <name type="scientific">Pedobacter albus</name>
    <dbReference type="NCBI Taxonomy" id="3113905"/>
    <lineage>
        <taxon>Bacteria</taxon>
        <taxon>Pseudomonadati</taxon>
        <taxon>Bacteroidota</taxon>
        <taxon>Sphingobacteriia</taxon>
        <taxon>Sphingobacteriales</taxon>
        <taxon>Sphingobacteriaceae</taxon>
        <taxon>Pedobacter</taxon>
    </lineage>
</organism>
<dbReference type="Pfam" id="PF13715">
    <property type="entry name" value="CarbopepD_reg_2"/>
    <property type="match status" value="1"/>
</dbReference>